<dbReference type="NCBIfam" id="TIGR01640">
    <property type="entry name" value="F_box_assoc_1"/>
    <property type="match status" value="1"/>
</dbReference>
<dbReference type="InterPro" id="IPR001810">
    <property type="entry name" value="F-box_dom"/>
</dbReference>
<dbReference type="PROSITE" id="PS50181">
    <property type="entry name" value="FBOX"/>
    <property type="match status" value="1"/>
</dbReference>
<dbReference type="Pfam" id="PF00646">
    <property type="entry name" value="F-box"/>
    <property type="match status" value="1"/>
</dbReference>
<reference evidence="4" key="2">
    <citation type="submission" date="2020-07" db="EMBL/GenBank/DDBJ databases">
        <authorList>
            <person name="Vera ALvarez R."/>
            <person name="Arias-Moreno D.M."/>
            <person name="Jimenez-Jacinto V."/>
            <person name="Jimenez-Bremont J.F."/>
            <person name="Swaminathan K."/>
            <person name="Moose S.P."/>
            <person name="Guerrero-Gonzalez M.L."/>
            <person name="Marino-Ramirez L."/>
            <person name="Landsman D."/>
            <person name="Rodriguez-Kessler M."/>
            <person name="Delgado-Sanchez P."/>
        </authorList>
    </citation>
    <scope>NUCLEOTIDE SEQUENCE</scope>
    <source>
        <tissue evidence="4">Cladode</tissue>
    </source>
</reference>
<dbReference type="FunFam" id="1.20.1280.50:FF:000008">
    <property type="entry name" value="F-box only protein 6"/>
    <property type="match status" value="1"/>
</dbReference>
<keyword evidence="2" id="KW-0677">Repeat</keyword>
<feature type="domain" description="F-box" evidence="3">
    <location>
        <begin position="12"/>
        <end position="57"/>
    </location>
</feature>
<evidence type="ECO:0000256" key="2">
    <source>
        <dbReference type="ARBA" id="ARBA00022737"/>
    </source>
</evidence>
<dbReference type="CDD" id="cd22157">
    <property type="entry name" value="F-box_AtFBW1-like"/>
    <property type="match status" value="1"/>
</dbReference>
<reference evidence="4" key="1">
    <citation type="journal article" date="2013" name="J. Plant Res.">
        <title>Effect of fungi and light on seed germination of three Opuntia species from semiarid lands of central Mexico.</title>
        <authorList>
            <person name="Delgado-Sanchez P."/>
            <person name="Jimenez-Bremont J.F."/>
            <person name="Guerrero-Gonzalez Mde L."/>
            <person name="Flores J."/>
        </authorList>
    </citation>
    <scope>NUCLEOTIDE SEQUENCE</scope>
    <source>
        <tissue evidence="4">Cladode</tissue>
    </source>
</reference>
<proteinExistence type="predicted"/>
<dbReference type="EMBL" id="GISG01016724">
    <property type="protein sequence ID" value="MBA4617490.1"/>
    <property type="molecule type" value="Transcribed_RNA"/>
</dbReference>
<dbReference type="InterPro" id="IPR036047">
    <property type="entry name" value="F-box-like_dom_sf"/>
</dbReference>
<dbReference type="InterPro" id="IPR017451">
    <property type="entry name" value="F-box-assoc_interact_dom"/>
</dbReference>
<dbReference type="AlphaFoldDB" id="A0A7C8YGP6"/>
<protein>
    <recommendedName>
        <fullName evidence="3">F-box domain-containing protein</fullName>
    </recommendedName>
</protein>
<sequence length="378" mass="43053">MARKSLNPRRPASFCFRFPLDLLGEVLARLPVKTLLKFRCVCKEWRSLIDSTSFASLHFALYNSNPQNARLFLIEGHRCRRRLCLIRRTDTFRKTCAVDLPTNYGHLWPFGYVNGWVCCTMYDNHDGRVLGFVMWNPSTRKSIEIPPPSGSHHIDGIRVVVVAPASGGANDYKLVVIPFDHPSWNQCPIPPKVQNVPSSVLVEVYSLSTGCWRSAGVDTQCVKSLIVTNTTTAVLNEAVHWIWKADQPTVDPLIIAFNVQNDVLRHFCLPDGQRFQYSAILSVLNESLVLSKSEQGFCLIWVMKEYGVAESWVNCFKIDMNYGRFLYLQGNGRLFFTMEKQGVKVYDVESQEIEELARSYNGHIFFVDTFVETLALLP</sequence>
<evidence type="ECO:0000256" key="1">
    <source>
        <dbReference type="ARBA" id="ARBA00022441"/>
    </source>
</evidence>
<dbReference type="PANTHER" id="PTHR31672:SF13">
    <property type="entry name" value="F-BOX PROTEIN CPR30-LIKE"/>
    <property type="match status" value="1"/>
</dbReference>
<dbReference type="Gene3D" id="1.20.1280.50">
    <property type="match status" value="1"/>
</dbReference>
<evidence type="ECO:0000313" key="4">
    <source>
        <dbReference type="EMBL" id="MBA4617490.1"/>
    </source>
</evidence>
<dbReference type="InterPro" id="IPR050796">
    <property type="entry name" value="SCF_F-box_component"/>
</dbReference>
<organism evidence="4">
    <name type="scientific">Opuntia streptacantha</name>
    <name type="common">Prickly pear cactus</name>
    <name type="synonym">Opuntia cardona</name>
    <dbReference type="NCBI Taxonomy" id="393608"/>
    <lineage>
        <taxon>Eukaryota</taxon>
        <taxon>Viridiplantae</taxon>
        <taxon>Streptophyta</taxon>
        <taxon>Embryophyta</taxon>
        <taxon>Tracheophyta</taxon>
        <taxon>Spermatophyta</taxon>
        <taxon>Magnoliopsida</taxon>
        <taxon>eudicotyledons</taxon>
        <taxon>Gunneridae</taxon>
        <taxon>Pentapetalae</taxon>
        <taxon>Caryophyllales</taxon>
        <taxon>Cactineae</taxon>
        <taxon>Cactaceae</taxon>
        <taxon>Opuntioideae</taxon>
        <taxon>Opuntia</taxon>
    </lineage>
</organism>
<accession>A0A7C8YGP6</accession>
<evidence type="ECO:0000259" key="3">
    <source>
        <dbReference type="PROSITE" id="PS50181"/>
    </source>
</evidence>
<dbReference type="PANTHER" id="PTHR31672">
    <property type="entry name" value="BNACNNG10540D PROTEIN"/>
    <property type="match status" value="1"/>
</dbReference>
<dbReference type="SMART" id="SM00256">
    <property type="entry name" value="FBOX"/>
    <property type="match status" value="1"/>
</dbReference>
<dbReference type="SUPFAM" id="SSF81383">
    <property type="entry name" value="F-box domain"/>
    <property type="match status" value="1"/>
</dbReference>
<keyword evidence="1" id="KW-0880">Kelch repeat</keyword>
<name>A0A7C8YGP6_OPUST</name>